<keyword evidence="1" id="KW-0812">Transmembrane</keyword>
<gene>
    <name evidence="2" type="ORF">HXN33_10185</name>
</gene>
<dbReference type="Proteomes" id="UP000757461">
    <property type="component" value="Unassembled WGS sequence"/>
</dbReference>
<dbReference type="AlphaFoldDB" id="A0A930I1J7"/>
<accession>A0A930I1J7</accession>
<keyword evidence="1" id="KW-0472">Membrane</keyword>
<sequence length="129" mass="13847">MENNSNSKNNMNILIGNTLRIGVLLACVIALLGGIWYIVSSSGMGLPDYSVFKDGGAPSYTTFSGIIHSVLTFSPIGWVQLSVVVLMLTPVMRVVLSLVDFGIQRDWLYVIITGIVLFVIIANSLVGVG</sequence>
<dbReference type="EMBL" id="JABZSQ010000271">
    <property type="protein sequence ID" value="MBF1415932.1"/>
    <property type="molecule type" value="Genomic_DNA"/>
</dbReference>
<proteinExistence type="predicted"/>
<feature type="transmembrane region" description="Helical" evidence="1">
    <location>
        <begin position="21"/>
        <end position="39"/>
    </location>
</feature>
<dbReference type="Pfam" id="PF07843">
    <property type="entry name" value="DUF1634"/>
    <property type="match status" value="1"/>
</dbReference>
<reference evidence="2" key="1">
    <citation type="submission" date="2020-04" db="EMBL/GenBank/DDBJ databases">
        <title>Deep metagenomics examines the oral microbiome during advanced dental caries in children, revealing novel taxa and co-occurrences with host molecules.</title>
        <authorList>
            <person name="Baker J.L."/>
            <person name="Morton J.T."/>
            <person name="Dinis M."/>
            <person name="Alvarez R."/>
            <person name="Tran N.C."/>
            <person name="Knight R."/>
            <person name="Edlund A."/>
        </authorList>
    </citation>
    <scope>NUCLEOTIDE SEQUENCE</scope>
    <source>
        <strain evidence="2">JCVI_25_bin.9</strain>
    </source>
</reference>
<organism evidence="2 3">
    <name type="scientific">Prevotella histicola</name>
    <dbReference type="NCBI Taxonomy" id="470565"/>
    <lineage>
        <taxon>Bacteria</taxon>
        <taxon>Pseudomonadati</taxon>
        <taxon>Bacteroidota</taxon>
        <taxon>Bacteroidia</taxon>
        <taxon>Bacteroidales</taxon>
        <taxon>Prevotellaceae</taxon>
        <taxon>Prevotella</taxon>
    </lineage>
</organism>
<feature type="transmembrane region" description="Helical" evidence="1">
    <location>
        <begin position="107"/>
        <end position="126"/>
    </location>
</feature>
<name>A0A930I1J7_9BACT</name>
<evidence type="ECO:0000313" key="3">
    <source>
        <dbReference type="Proteomes" id="UP000757461"/>
    </source>
</evidence>
<keyword evidence="1" id="KW-1133">Transmembrane helix</keyword>
<protein>
    <submittedName>
        <fullName evidence="2">DUF1634 domain-containing protein</fullName>
    </submittedName>
</protein>
<evidence type="ECO:0000313" key="2">
    <source>
        <dbReference type="EMBL" id="MBF1415932.1"/>
    </source>
</evidence>
<evidence type="ECO:0000256" key="1">
    <source>
        <dbReference type="SAM" id="Phobius"/>
    </source>
</evidence>
<dbReference type="InterPro" id="IPR012861">
    <property type="entry name" value="DUF1634"/>
</dbReference>
<comment type="caution">
    <text evidence="2">The sequence shown here is derived from an EMBL/GenBank/DDBJ whole genome shotgun (WGS) entry which is preliminary data.</text>
</comment>